<protein>
    <submittedName>
        <fullName evidence="1">Uncharacterized protein</fullName>
    </submittedName>
</protein>
<accession>A0A508WRQ0</accession>
<dbReference type="AlphaFoldDB" id="A0A508WRQ0"/>
<name>A0A508WRQ0_9HYPH</name>
<reference evidence="1" key="1">
    <citation type="submission" date="2019-06" db="EMBL/GenBank/DDBJ databases">
        <authorList>
            <person name="Le Quere A."/>
            <person name="Colella S."/>
        </authorList>
    </citation>
    <scope>NUCLEOTIDE SEQUENCE</scope>
    <source>
        <strain evidence="1">EmedicaeMD41</strain>
    </source>
</reference>
<proteinExistence type="predicted"/>
<dbReference type="GeneID" id="25010889"/>
<gene>
    <name evidence="1" type="ORF">EMEDMD4_1350014</name>
</gene>
<evidence type="ECO:0000313" key="1">
    <source>
        <dbReference type="EMBL" id="VTZ60187.1"/>
    </source>
</evidence>
<dbReference type="RefSeq" id="WP_015241487.1">
    <property type="nucleotide sequence ID" value="NZ_CABFNB010000041.1"/>
</dbReference>
<dbReference type="EMBL" id="CABFNB010000041">
    <property type="protein sequence ID" value="VTZ60187.1"/>
    <property type="molecule type" value="Genomic_DNA"/>
</dbReference>
<dbReference type="Proteomes" id="UP000507954">
    <property type="component" value="Unassembled WGS sequence"/>
</dbReference>
<sequence>MAAYFSKENLDKLHAGRTEMHQRFGALRETFVVRVYRSDRGREFACHGFARRLGIMVRAVDTVFEKLPPELECIPAKKTVDDAIIAIQSFVMNAFGCLENLAWMWVCERPVWNDGKQLDPMKVGLGPKCKEVRASFTQEFITHLENRQDWVDKHLKGFRDSLAHRIPLYIPPYIVPPEKVEEYNKLEVQSGQALRQLDVVAYEELQSAQKALGLWRPWMTHSATEKSPGAVFHIQLLADYMTIDEFGRAMLDEMARQGV</sequence>
<organism evidence="1">
    <name type="scientific">Sinorhizobium medicae</name>
    <dbReference type="NCBI Taxonomy" id="110321"/>
    <lineage>
        <taxon>Bacteria</taxon>
        <taxon>Pseudomonadati</taxon>
        <taxon>Pseudomonadota</taxon>
        <taxon>Alphaproteobacteria</taxon>
        <taxon>Hyphomicrobiales</taxon>
        <taxon>Rhizobiaceae</taxon>
        <taxon>Sinorhizobium/Ensifer group</taxon>
        <taxon>Sinorhizobium</taxon>
    </lineage>
</organism>